<keyword evidence="6" id="KW-1185">Reference proteome</keyword>
<protein>
    <submittedName>
        <fullName evidence="5">Mannitol dehydrogenase family protein</fullName>
    </submittedName>
</protein>
<gene>
    <name evidence="5" type="ORF">PAF17_09200</name>
</gene>
<dbReference type="InterPro" id="IPR013118">
    <property type="entry name" value="Mannitol_DH_C"/>
</dbReference>
<accession>A0ABT4ZEA7</accession>
<name>A0ABT4ZEA7_9RHOB</name>
<dbReference type="SUPFAM" id="SSF48179">
    <property type="entry name" value="6-phosphogluconate dehydrogenase C-terminal domain-like"/>
    <property type="match status" value="1"/>
</dbReference>
<keyword evidence="1" id="KW-0560">Oxidoreductase</keyword>
<sequence length="369" mass="40568">MSTTPIIQFGTSRFLQAHVDLFLSEATDPLGGIAVVQSSGNAQRAGRLNALAATGGYPVHIRGRQGGRIVDETRRVRSITRAFSSASDWAEICRIAVEEAQIILSNTSDAGFRPSPADKGAVFDQAMSYPAKLTQLLYARYQRNPRPIQVMPTELVARNGDTLRDLVMTLANARSAEFAQWIASDVTFVNSLVDRIVSEPIEPAGAVAEPYALWAIEDCKGLLLPCTHPAIKVVPSLEPVETRKLFLLNLGHSYLVDGWISRGRAGAATVRDLMDSPDILQDLQSLYRNEVVPGFAAADTREEAELYVRDVLDRFANPFLAHQLQDIAQNHREKVSRRIGAFIDWAAQKGCTAPMPRLRNTVQTMRSTG</sequence>
<feature type="domain" description="Mannitol dehydrogenase N-terminal" evidence="3">
    <location>
        <begin position="6"/>
        <end position="219"/>
    </location>
</feature>
<dbReference type="RefSeq" id="WP_271888813.1">
    <property type="nucleotide sequence ID" value="NZ_JAQBIE010000010.1"/>
</dbReference>
<evidence type="ECO:0000259" key="4">
    <source>
        <dbReference type="Pfam" id="PF08125"/>
    </source>
</evidence>
<dbReference type="Gene3D" id="1.10.1040.10">
    <property type="entry name" value="N-(1-d-carboxylethyl)-l-norvaline Dehydrogenase, domain 2"/>
    <property type="match status" value="1"/>
</dbReference>
<dbReference type="SUPFAM" id="SSF51735">
    <property type="entry name" value="NAD(P)-binding Rossmann-fold domains"/>
    <property type="match status" value="1"/>
</dbReference>
<dbReference type="Gene3D" id="3.40.50.720">
    <property type="entry name" value="NAD(P)-binding Rossmann-like Domain"/>
    <property type="match status" value="1"/>
</dbReference>
<dbReference type="InterPro" id="IPR008927">
    <property type="entry name" value="6-PGluconate_DH-like_C_sf"/>
</dbReference>
<comment type="caution">
    <text evidence="5">The sequence shown here is derived from an EMBL/GenBank/DDBJ whole genome shotgun (WGS) entry which is preliminary data.</text>
</comment>
<evidence type="ECO:0000256" key="2">
    <source>
        <dbReference type="ARBA" id="ARBA00023027"/>
    </source>
</evidence>
<organism evidence="5 6">
    <name type="scientific">Paracoccus onchidii</name>
    <dbReference type="NCBI Taxonomy" id="3017813"/>
    <lineage>
        <taxon>Bacteria</taxon>
        <taxon>Pseudomonadati</taxon>
        <taxon>Pseudomonadota</taxon>
        <taxon>Alphaproteobacteria</taxon>
        <taxon>Rhodobacterales</taxon>
        <taxon>Paracoccaceae</taxon>
        <taxon>Paracoccus</taxon>
    </lineage>
</organism>
<keyword evidence="2" id="KW-0520">NAD</keyword>
<dbReference type="PANTHER" id="PTHR30524">
    <property type="entry name" value="MANNITOL-1-PHOSPHATE 5-DEHYDROGENASE"/>
    <property type="match status" value="1"/>
</dbReference>
<proteinExistence type="predicted"/>
<feature type="domain" description="Mannitol dehydrogenase C-terminal" evidence="4">
    <location>
        <begin position="237"/>
        <end position="349"/>
    </location>
</feature>
<dbReference type="PANTHER" id="PTHR30524:SF0">
    <property type="entry name" value="ALTRONATE OXIDOREDUCTASE-RELATED"/>
    <property type="match status" value="1"/>
</dbReference>
<evidence type="ECO:0000259" key="3">
    <source>
        <dbReference type="Pfam" id="PF01232"/>
    </source>
</evidence>
<evidence type="ECO:0000256" key="1">
    <source>
        <dbReference type="ARBA" id="ARBA00023002"/>
    </source>
</evidence>
<dbReference type="InterPro" id="IPR013328">
    <property type="entry name" value="6PGD_dom2"/>
</dbReference>
<evidence type="ECO:0000313" key="6">
    <source>
        <dbReference type="Proteomes" id="UP001165641"/>
    </source>
</evidence>
<reference evidence="5" key="1">
    <citation type="submission" date="2022-12" db="EMBL/GenBank/DDBJ databases">
        <title>Paracoccus onchidii sp. nov., isolated from a marine invertebrate from the South China Sea.</title>
        <authorList>
            <person name="Xu S."/>
            <person name="Liu Z."/>
            <person name="Xu Y."/>
        </authorList>
    </citation>
    <scope>NUCLEOTIDE SEQUENCE</scope>
    <source>
        <strain evidence="5">Z330</strain>
    </source>
</reference>
<dbReference type="InterPro" id="IPR036291">
    <property type="entry name" value="NAD(P)-bd_dom_sf"/>
</dbReference>
<dbReference type="Pfam" id="PF01232">
    <property type="entry name" value="Mannitol_dh"/>
    <property type="match status" value="1"/>
</dbReference>
<dbReference type="InterPro" id="IPR013131">
    <property type="entry name" value="Mannitol_DH_N"/>
</dbReference>
<dbReference type="EMBL" id="JAQBIE010000010">
    <property type="protein sequence ID" value="MDB6177689.1"/>
    <property type="molecule type" value="Genomic_DNA"/>
</dbReference>
<evidence type="ECO:0000313" key="5">
    <source>
        <dbReference type="EMBL" id="MDB6177689.1"/>
    </source>
</evidence>
<dbReference type="Proteomes" id="UP001165641">
    <property type="component" value="Unassembled WGS sequence"/>
</dbReference>
<dbReference type="Pfam" id="PF08125">
    <property type="entry name" value="Mannitol_dh_C"/>
    <property type="match status" value="1"/>
</dbReference>